<name>A0ACB5PUP3_9BACT</name>
<evidence type="ECO:0000313" key="1">
    <source>
        <dbReference type="EMBL" id="GGF73571.1"/>
    </source>
</evidence>
<dbReference type="Proteomes" id="UP000605392">
    <property type="component" value="Unassembled WGS sequence"/>
</dbReference>
<reference evidence="1 2" key="1">
    <citation type="journal article" date="2019" name="Int. J. Syst. Evol. Microbiol.">
        <title>The Global Catalogue of Microorganisms (GCM) 10K type strain sequencing project: providing services to taxonomists for standard genome sequencing and annotation.</title>
        <authorList>
            <consortium name="The Broad Institute Genomics Platform"/>
            <consortium name="The Broad Institute Genome Sequencing Center for Infectious Disease"/>
            <person name="Wu L."/>
            <person name="Ma J."/>
        </authorList>
    </citation>
    <scope>NUCLEOTIDE SEQUENCE [LARGE SCALE GENOMIC DNA]</scope>
    <source>
        <strain evidence="1 2">CGMCC 1.12720</strain>
    </source>
</reference>
<dbReference type="EMBL" id="BMFN01000003">
    <property type="protein sequence ID" value="GGF73571.1"/>
    <property type="molecule type" value="Genomic_DNA"/>
</dbReference>
<sequence>MLTPYSMQQATINSVPPLTDSATSPTTGLTEAEAQRRLSIYGPNTVETAVQESWARVLLRQFKSMIVAVLGGAAVFSFAFQDFAEGYAILAVILINALIGFWLEWNAQASMIALRRMGATSARVLRDGQVRAIPADDITMGDVLLVEAGEVVAADAQLFDAQQLQVNESALTGESMPVSKQLEPTDPAAHLAEQTNHLFKGTAVVNGTGRAFVTGVGGKTQLGTIAQLVQEAKHTATPLEAKLNKLARQLVFITFGLATLFVVGGLLEGKSVYVLFKTAIVLAVAAIPEGMSIVATLALAYGMLRLAERKVLVKRLAAVETLGGTDVIFTDKTGTLTQNQMAVHTIWLPEGRVEVKPDAAEIEPALLSSDTFQKLLRVAALCNNATYSHTDPDTALGDPLEVALLTFAHTSRFDVPGAHATANRLAEQPFNSDTRLMATVHEHPDGQVWVAVKGAAEEVLRSCTYLEMPPSGPQPLSAEQRAQYLLHAEELARSGLRTLGFAYRLLPDEHQSDWTNELVWLGIVAFLDPPRPEVIPALASCQQAGIRVIMVTGDHPATALTVAHQVGLTTDKEAIAITGAELPSLFSDPDGEGGRLAHTAVFARVSPAQKLDLISLYQQHGHIVAMTGDGVNDAPALKKADIGVAMGLRGTQVASEAAALVLRDDSFASIVAAVEQGRIIFTNIRRFVLYLVSCNLSEILVVTAAGLLGAGLGLLPLQILFLNLLTDVFPALALGVGKGSSRVMQHPPRDPQGPIMRPGDWRLAVAYAALMTVVLLGSYYIARQYYGVAEEVGNNLLFYGLAGAQLLHVFNMAGIATPLRHNDVLRNRYVWLALALCTGLLLLTYFLPLLRNLLGIQPLSTSLLVLILAPAVLVLVLGQLLGWLLHRGQNAEKLRRQPAAQP</sequence>
<gene>
    <name evidence="1" type="primary">pacL</name>
    <name evidence="1" type="ORF">GCM10011375_30820</name>
</gene>
<accession>A0ACB5PUP3</accession>
<protein>
    <submittedName>
        <fullName evidence="1">Haloacid dehalogenase</fullName>
    </submittedName>
</protein>
<proteinExistence type="predicted"/>
<evidence type="ECO:0000313" key="2">
    <source>
        <dbReference type="Proteomes" id="UP000605392"/>
    </source>
</evidence>
<organism evidence="1 2">
    <name type="scientific">Hymenobacter qilianensis</name>
    <dbReference type="NCBI Taxonomy" id="1385715"/>
    <lineage>
        <taxon>Bacteria</taxon>
        <taxon>Pseudomonadati</taxon>
        <taxon>Bacteroidota</taxon>
        <taxon>Cytophagia</taxon>
        <taxon>Cytophagales</taxon>
        <taxon>Hymenobacteraceae</taxon>
        <taxon>Hymenobacter</taxon>
    </lineage>
</organism>
<comment type="caution">
    <text evidence="1">The sequence shown here is derived from an EMBL/GenBank/DDBJ whole genome shotgun (WGS) entry which is preliminary data.</text>
</comment>
<keyword evidence="2" id="KW-1185">Reference proteome</keyword>